<accession>A0A453GBB6</accession>
<keyword evidence="2" id="KW-1185">Reference proteome</keyword>
<reference evidence="1" key="5">
    <citation type="journal article" date="2021" name="G3 (Bethesda)">
        <title>Aegilops tauschii genome assembly Aet v5.0 features greater sequence contiguity and improved annotation.</title>
        <authorList>
            <person name="Wang L."/>
            <person name="Zhu T."/>
            <person name="Rodriguez J.C."/>
            <person name="Deal K.R."/>
            <person name="Dubcovsky J."/>
            <person name="McGuire P.E."/>
            <person name="Lux T."/>
            <person name="Spannagl M."/>
            <person name="Mayer K.F.X."/>
            <person name="Baldrich P."/>
            <person name="Meyers B.C."/>
            <person name="Huo N."/>
            <person name="Gu Y.Q."/>
            <person name="Zhou H."/>
            <person name="Devos K.M."/>
            <person name="Bennetzen J.L."/>
            <person name="Unver T."/>
            <person name="Budak H."/>
            <person name="Gulick P.J."/>
            <person name="Galiba G."/>
            <person name="Kalapos B."/>
            <person name="Nelson D.R."/>
            <person name="Li P."/>
            <person name="You F.M."/>
            <person name="Luo M.C."/>
            <person name="Dvorak J."/>
        </authorList>
    </citation>
    <scope>NUCLEOTIDE SEQUENCE [LARGE SCALE GENOMIC DNA]</scope>
    <source>
        <strain evidence="1">cv. AL8/78</strain>
    </source>
</reference>
<organism evidence="1 2">
    <name type="scientific">Aegilops tauschii subsp. strangulata</name>
    <name type="common">Goatgrass</name>
    <dbReference type="NCBI Taxonomy" id="200361"/>
    <lineage>
        <taxon>Eukaryota</taxon>
        <taxon>Viridiplantae</taxon>
        <taxon>Streptophyta</taxon>
        <taxon>Embryophyta</taxon>
        <taxon>Tracheophyta</taxon>
        <taxon>Spermatophyta</taxon>
        <taxon>Magnoliopsida</taxon>
        <taxon>Liliopsida</taxon>
        <taxon>Poales</taxon>
        <taxon>Poaceae</taxon>
        <taxon>BOP clade</taxon>
        <taxon>Pooideae</taxon>
        <taxon>Triticodae</taxon>
        <taxon>Triticeae</taxon>
        <taxon>Triticinae</taxon>
        <taxon>Aegilops</taxon>
    </lineage>
</organism>
<dbReference type="EnsemblPlants" id="AET3Gv20945800.6">
    <property type="protein sequence ID" value="AET3Gv20945800.6"/>
    <property type="gene ID" value="AET3Gv20945800"/>
</dbReference>
<evidence type="ECO:0000313" key="1">
    <source>
        <dbReference type="EnsemblPlants" id="AET3Gv20945800.6"/>
    </source>
</evidence>
<reference evidence="2" key="2">
    <citation type="journal article" date="2017" name="Nat. Plants">
        <title>The Aegilops tauschii genome reveals multiple impacts of transposons.</title>
        <authorList>
            <person name="Zhao G."/>
            <person name="Zou C."/>
            <person name="Li K."/>
            <person name="Wang K."/>
            <person name="Li T."/>
            <person name="Gao L."/>
            <person name="Zhang X."/>
            <person name="Wang H."/>
            <person name="Yang Z."/>
            <person name="Liu X."/>
            <person name="Jiang W."/>
            <person name="Mao L."/>
            <person name="Kong X."/>
            <person name="Jiao Y."/>
            <person name="Jia J."/>
        </authorList>
    </citation>
    <scope>NUCLEOTIDE SEQUENCE [LARGE SCALE GENOMIC DNA]</scope>
    <source>
        <strain evidence="2">cv. AL8/78</strain>
    </source>
</reference>
<dbReference type="AlphaFoldDB" id="A0A453GBB6"/>
<name>A0A453GBB6_AEGTS</name>
<dbReference type="Proteomes" id="UP000015105">
    <property type="component" value="Chromosome 3D"/>
</dbReference>
<reference evidence="1" key="3">
    <citation type="journal article" date="2017" name="Nature">
        <title>Genome sequence of the progenitor of the wheat D genome Aegilops tauschii.</title>
        <authorList>
            <person name="Luo M.C."/>
            <person name="Gu Y.Q."/>
            <person name="Puiu D."/>
            <person name="Wang H."/>
            <person name="Twardziok S.O."/>
            <person name="Deal K.R."/>
            <person name="Huo N."/>
            <person name="Zhu T."/>
            <person name="Wang L."/>
            <person name="Wang Y."/>
            <person name="McGuire P.E."/>
            <person name="Liu S."/>
            <person name="Long H."/>
            <person name="Ramasamy R.K."/>
            <person name="Rodriguez J.C."/>
            <person name="Van S.L."/>
            <person name="Yuan L."/>
            <person name="Wang Z."/>
            <person name="Xia Z."/>
            <person name="Xiao L."/>
            <person name="Anderson O.D."/>
            <person name="Ouyang S."/>
            <person name="Liang Y."/>
            <person name="Zimin A.V."/>
            <person name="Pertea G."/>
            <person name="Qi P."/>
            <person name="Bennetzen J.L."/>
            <person name="Dai X."/>
            <person name="Dawson M.W."/>
            <person name="Muller H.G."/>
            <person name="Kugler K."/>
            <person name="Rivarola-Duarte L."/>
            <person name="Spannagl M."/>
            <person name="Mayer K.F.X."/>
            <person name="Lu F.H."/>
            <person name="Bevan M.W."/>
            <person name="Leroy P."/>
            <person name="Li P."/>
            <person name="You F.M."/>
            <person name="Sun Q."/>
            <person name="Liu Z."/>
            <person name="Lyons E."/>
            <person name="Wicker T."/>
            <person name="Salzberg S.L."/>
            <person name="Devos K.M."/>
            <person name="Dvorak J."/>
        </authorList>
    </citation>
    <scope>NUCLEOTIDE SEQUENCE [LARGE SCALE GENOMIC DNA]</scope>
    <source>
        <strain evidence="1">cv. AL8/78</strain>
    </source>
</reference>
<evidence type="ECO:0000313" key="2">
    <source>
        <dbReference type="Proteomes" id="UP000015105"/>
    </source>
</evidence>
<reference evidence="1" key="4">
    <citation type="submission" date="2019-03" db="UniProtKB">
        <authorList>
            <consortium name="EnsemblPlants"/>
        </authorList>
    </citation>
    <scope>IDENTIFICATION</scope>
</reference>
<reference evidence="2" key="1">
    <citation type="journal article" date="2014" name="Science">
        <title>Ancient hybridizations among the ancestral genomes of bread wheat.</title>
        <authorList>
            <consortium name="International Wheat Genome Sequencing Consortium,"/>
            <person name="Marcussen T."/>
            <person name="Sandve S.R."/>
            <person name="Heier L."/>
            <person name="Spannagl M."/>
            <person name="Pfeifer M."/>
            <person name="Jakobsen K.S."/>
            <person name="Wulff B.B."/>
            <person name="Steuernagel B."/>
            <person name="Mayer K.F."/>
            <person name="Olsen O.A."/>
        </authorList>
    </citation>
    <scope>NUCLEOTIDE SEQUENCE [LARGE SCALE GENOMIC DNA]</scope>
    <source>
        <strain evidence="2">cv. AL8/78</strain>
    </source>
</reference>
<protein>
    <submittedName>
        <fullName evidence="1">Uncharacterized protein</fullName>
    </submittedName>
</protein>
<proteinExistence type="predicted"/>
<dbReference type="Gramene" id="AET3Gv20945800.6">
    <property type="protein sequence ID" value="AET3Gv20945800.6"/>
    <property type="gene ID" value="AET3Gv20945800"/>
</dbReference>
<sequence length="63" mass="7145">LNCTVLVHRFAAFSCGCCEAIISHQVLFPDHVIQYVICLCYKNAFMSTALEEVKQNVIFSTKF</sequence>